<evidence type="ECO:0000313" key="1">
    <source>
        <dbReference type="EMBL" id="AWW30330.1"/>
    </source>
</evidence>
<protein>
    <submittedName>
        <fullName evidence="1">Gliding motility protein GldN</fullName>
    </submittedName>
</protein>
<dbReference type="Pfam" id="PF19841">
    <property type="entry name" value="GldN"/>
    <property type="match status" value="1"/>
</dbReference>
<sequence>MKRLDAKYIVPLMMVIMLAVSPKVFGQTGSTSVDPSVSGDRQFQVDTVFSAHPIREDDKMYQIGVWRRVDLREKYNHPLYGTGDTKRNGIIYSIYKAVTEENAFELFADEEFTESLSIADFQNNFWMSANGDSIFVKNLYYLDFKEDFLFDKHHSQVKFDVKYIHLVMPSQTNANAGEKSIAYIRFKDFYEYFKNHPEARWINFSNTSKDLSYSQAFDLRLFKSVVRKYSNSENALIADMVDPNNPNPELQAYLDGLKFEYDLLEFENSLWEW</sequence>
<reference evidence="1 2" key="1">
    <citation type="submission" date="2018-06" db="EMBL/GenBank/DDBJ databases">
        <title>Echinicola strongylocentroti sp. nov., isolated from a sea urchin Strongylocentrotus intermedius.</title>
        <authorList>
            <person name="Bae S.S."/>
        </authorList>
    </citation>
    <scope>NUCLEOTIDE SEQUENCE [LARGE SCALE GENOMIC DNA]</scope>
    <source>
        <strain evidence="1 2">MEBiC08714</strain>
    </source>
</reference>
<proteinExistence type="predicted"/>
<name>A0A2Z4II15_9BACT</name>
<organism evidence="1 2">
    <name type="scientific">Echinicola strongylocentroti</name>
    <dbReference type="NCBI Taxonomy" id="1795355"/>
    <lineage>
        <taxon>Bacteria</taxon>
        <taxon>Pseudomonadati</taxon>
        <taxon>Bacteroidota</taxon>
        <taxon>Cytophagia</taxon>
        <taxon>Cytophagales</taxon>
        <taxon>Cyclobacteriaceae</taxon>
        <taxon>Echinicola</taxon>
    </lineage>
</organism>
<dbReference type="OrthoDB" id="1141916at2"/>
<dbReference type="InterPro" id="IPR019847">
    <property type="entry name" value="Gliding_motility_assoc_GldN"/>
</dbReference>
<dbReference type="KEGG" id="est:DN752_09455"/>
<dbReference type="EMBL" id="CP030041">
    <property type="protein sequence ID" value="AWW30330.1"/>
    <property type="molecule type" value="Genomic_DNA"/>
</dbReference>
<dbReference type="Proteomes" id="UP000248688">
    <property type="component" value="Chromosome"/>
</dbReference>
<gene>
    <name evidence="1" type="ORF">DN752_09455</name>
</gene>
<keyword evidence="2" id="KW-1185">Reference proteome</keyword>
<dbReference type="NCBIfam" id="TIGR03523">
    <property type="entry name" value="GldN"/>
    <property type="match status" value="1"/>
</dbReference>
<accession>A0A2Z4II15</accession>
<dbReference type="AlphaFoldDB" id="A0A2Z4II15"/>
<evidence type="ECO:0000313" key="2">
    <source>
        <dbReference type="Proteomes" id="UP000248688"/>
    </source>
</evidence>